<proteinExistence type="predicted"/>
<keyword evidence="3" id="KW-1185">Reference proteome</keyword>
<dbReference type="InterPro" id="IPR051678">
    <property type="entry name" value="AGP_Transferase"/>
</dbReference>
<dbReference type="PANTHER" id="PTHR21310">
    <property type="entry name" value="AMINOGLYCOSIDE PHOSPHOTRANSFERASE-RELATED-RELATED"/>
    <property type="match status" value="1"/>
</dbReference>
<accession>A0ABR3WPX7</accession>
<dbReference type="Pfam" id="PF01636">
    <property type="entry name" value="APH"/>
    <property type="match status" value="1"/>
</dbReference>
<dbReference type="Proteomes" id="UP001586593">
    <property type="component" value="Unassembled WGS sequence"/>
</dbReference>
<evidence type="ECO:0000259" key="1">
    <source>
        <dbReference type="Pfam" id="PF01636"/>
    </source>
</evidence>
<dbReference type="PANTHER" id="PTHR21310:SF37">
    <property type="entry name" value="AMINOGLYCOSIDE PHOSPHOTRANSFERASE DOMAIN-CONTAINING PROTEIN"/>
    <property type="match status" value="1"/>
</dbReference>
<dbReference type="Gene3D" id="3.90.1200.10">
    <property type="match status" value="1"/>
</dbReference>
<reference evidence="2 3" key="1">
    <citation type="journal article" date="2024" name="Commun. Biol.">
        <title>Comparative genomic analysis of thermophilic fungi reveals convergent evolutionary adaptations and gene losses.</title>
        <authorList>
            <person name="Steindorff A.S."/>
            <person name="Aguilar-Pontes M.V."/>
            <person name="Robinson A.J."/>
            <person name="Andreopoulos B."/>
            <person name="LaButti K."/>
            <person name="Kuo A."/>
            <person name="Mondo S."/>
            <person name="Riley R."/>
            <person name="Otillar R."/>
            <person name="Haridas S."/>
            <person name="Lipzen A."/>
            <person name="Grimwood J."/>
            <person name="Schmutz J."/>
            <person name="Clum A."/>
            <person name="Reid I.D."/>
            <person name="Moisan M.C."/>
            <person name="Butler G."/>
            <person name="Nguyen T.T.M."/>
            <person name="Dewar K."/>
            <person name="Conant G."/>
            <person name="Drula E."/>
            <person name="Henrissat B."/>
            <person name="Hansel C."/>
            <person name="Singer S."/>
            <person name="Hutchinson M.I."/>
            <person name="de Vries R.P."/>
            <person name="Natvig D.O."/>
            <person name="Powell A.J."/>
            <person name="Tsang A."/>
            <person name="Grigoriev I.V."/>
        </authorList>
    </citation>
    <scope>NUCLEOTIDE SEQUENCE [LARGE SCALE GENOMIC DNA]</scope>
    <source>
        <strain evidence="2 3">ATCC 24622</strain>
    </source>
</reference>
<gene>
    <name evidence="2" type="ORF">VTK73DRAFT_5133</name>
</gene>
<dbReference type="EMBL" id="JAZHXJ010000289">
    <property type="protein sequence ID" value="KAL1865594.1"/>
    <property type="molecule type" value="Genomic_DNA"/>
</dbReference>
<sequence>MPSKRRYLRSTKDDLTWQRLEEESDAWYDSIRTRDKCREVGNFLMKYKDVKPELMHTVLRGGYNVVYRLEFQDGTSLIMRVPIQGVVAFPDEKVLNEVATMRYVAANTNIPVPRIHHYGTAAENPTGLGPFIIMDYIEHHQNMSRALLDPKLSIDDRPILDPDIDAEKLEFLYSQMARILLQLAALEFPRIGSLREAPGDGSISVQRRPMTVNMNEVIVHTDMPARFVPSQTYETSNDWYGALADLHMAQLALQYNDSTADDDDARDKYVARKLFQRLAHENKLWPGTSSSGDTFKLFSQDLRPANVLLDTDLRVVGVIDWEFAYAAPAQFTFDPPWWLLLLEPDSWPGGYSEWMKVYEPRLQTFLRVLEAEEKKMAGVDGAPASSPSLSRRMRESWQERTWMIDYAARDSWAFDFIWWKFLDERFFGPNEDQDYHARLDLLSDEQKQAMEALVAAKAEERNVRRRFKWDENLAAARVARLLR</sequence>
<evidence type="ECO:0000313" key="2">
    <source>
        <dbReference type="EMBL" id="KAL1865594.1"/>
    </source>
</evidence>
<comment type="caution">
    <text evidence="2">The sequence shown here is derived from an EMBL/GenBank/DDBJ whole genome shotgun (WGS) entry which is preliminary data.</text>
</comment>
<dbReference type="SUPFAM" id="SSF56112">
    <property type="entry name" value="Protein kinase-like (PK-like)"/>
    <property type="match status" value="1"/>
</dbReference>
<evidence type="ECO:0000313" key="3">
    <source>
        <dbReference type="Proteomes" id="UP001586593"/>
    </source>
</evidence>
<protein>
    <recommendedName>
        <fullName evidence="1">Aminoglycoside phosphotransferase domain-containing protein</fullName>
    </recommendedName>
</protein>
<dbReference type="InterPro" id="IPR011009">
    <property type="entry name" value="Kinase-like_dom_sf"/>
</dbReference>
<name>A0ABR3WPX7_9PEZI</name>
<organism evidence="2 3">
    <name type="scientific">Phialemonium thermophilum</name>
    <dbReference type="NCBI Taxonomy" id="223376"/>
    <lineage>
        <taxon>Eukaryota</taxon>
        <taxon>Fungi</taxon>
        <taxon>Dikarya</taxon>
        <taxon>Ascomycota</taxon>
        <taxon>Pezizomycotina</taxon>
        <taxon>Sordariomycetes</taxon>
        <taxon>Sordariomycetidae</taxon>
        <taxon>Cephalothecales</taxon>
        <taxon>Cephalothecaceae</taxon>
        <taxon>Phialemonium</taxon>
    </lineage>
</organism>
<feature type="domain" description="Aminoglycoside phosphotransferase" evidence="1">
    <location>
        <begin position="59"/>
        <end position="331"/>
    </location>
</feature>
<dbReference type="InterPro" id="IPR002575">
    <property type="entry name" value="Aminoglycoside_PTrfase"/>
</dbReference>
<dbReference type="Gene3D" id="3.30.200.20">
    <property type="entry name" value="Phosphorylase Kinase, domain 1"/>
    <property type="match status" value="1"/>
</dbReference>